<dbReference type="HOGENOM" id="CLU_075133_1_0_1"/>
<dbReference type="AlphaFoldDB" id="A0A067S8W6"/>
<evidence type="ECO:0008006" key="3">
    <source>
        <dbReference type="Google" id="ProtNLM"/>
    </source>
</evidence>
<dbReference type="Proteomes" id="UP000027222">
    <property type="component" value="Unassembled WGS sequence"/>
</dbReference>
<organism evidence="1 2">
    <name type="scientific">Galerina marginata (strain CBS 339.88)</name>
    <dbReference type="NCBI Taxonomy" id="685588"/>
    <lineage>
        <taxon>Eukaryota</taxon>
        <taxon>Fungi</taxon>
        <taxon>Dikarya</taxon>
        <taxon>Basidiomycota</taxon>
        <taxon>Agaricomycotina</taxon>
        <taxon>Agaricomycetes</taxon>
        <taxon>Agaricomycetidae</taxon>
        <taxon>Agaricales</taxon>
        <taxon>Agaricineae</taxon>
        <taxon>Strophariaceae</taxon>
        <taxon>Galerina</taxon>
    </lineage>
</organism>
<gene>
    <name evidence="1" type="ORF">GALMADRAFT_105931</name>
</gene>
<evidence type="ECO:0000313" key="1">
    <source>
        <dbReference type="EMBL" id="KDR67276.1"/>
    </source>
</evidence>
<evidence type="ECO:0000313" key="2">
    <source>
        <dbReference type="Proteomes" id="UP000027222"/>
    </source>
</evidence>
<keyword evidence="2" id="KW-1185">Reference proteome</keyword>
<dbReference type="EMBL" id="KL142416">
    <property type="protein sequence ID" value="KDR67276.1"/>
    <property type="molecule type" value="Genomic_DNA"/>
</dbReference>
<dbReference type="STRING" id="685588.A0A067S8W6"/>
<reference evidence="2" key="1">
    <citation type="journal article" date="2014" name="Proc. Natl. Acad. Sci. U.S.A.">
        <title>Extensive sampling of basidiomycete genomes demonstrates inadequacy of the white-rot/brown-rot paradigm for wood decay fungi.</title>
        <authorList>
            <person name="Riley R."/>
            <person name="Salamov A.A."/>
            <person name="Brown D.W."/>
            <person name="Nagy L.G."/>
            <person name="Floudas D."/>
            <person name="Held B.W."/>
            <person name="Levasseur A."/>
            <person name="Lombard V."/>
            <person name="Morin E."/>
            <person name="Otillar R."/>
            <person name="Lindquist E.A."/>
            <person name="Sun H."/>
            <person name="LaButti K.M."/>
            <person name="Schmutz J."/>
            <person name="Jabbour D."/>
            <person name="Luo H."/>
            <person name="Baker S.E."/>
            <person name="Pisabarro A.G."/>
            <person name="Walton J.D."/>
            <person name="Blanchette R.A."/>
            <person name="Henrissat B."/>
            <person name="Martin F."/>
            <person name="Cullen D."/>
            <person name="Hibbett D.S."/>
            <person name="Grigoriev I.V."/>
        </authorList>
    </citation>
    <scope>NUCLEOTIDE SEQUENCE [LARGE SCALE GENOMIC DNA]</scope>
    <source>
        <strain evidence="2">CBS 339.88</strain>
    </source>
</reference>
<proteinExistence type="predicted"/>
<dbReference type="SUPFAM" id="SSF54695">
    <property type="entry name" value="POZ domain"/>
    <property type="match status" value="1"/>
</dbReference>
<dbReference type="OrthoDB" id="3184970at2759"/>
<sequence>MATINPFMFLDTTNLASQPYDTNATAEQPWVNTKFSVYDSDIEVRSVDGFIFQLHRVVLAVSTGAFPGSEMDTGGEIVQLMEPASVLGILFGFLYPKQHPDLQGERFEMLAAVAEAAGKYEVFSAEDACNERLVKFVPQYAPEILVHAIKHDYSRLLSATLPHFTRAPLLATIEKLSPAYMLPWVRYYEAWTSLFKETKGYIKKIRTTTGRCHSSTTWDGMENEICEICLESLNKLVAHLEGIETLTTLDDTLQSPNTKLSKAVLKCCGRAEKCPFIGDVTAVCKTKIEQIPSFATFLGLKI</sequence>
<accession>A0A067S8W6</accession>
<dbReference type="Gene3D" id="3.30.710.10">
    <property type="entry name" value="Potassium Channel Kv1.1, Chain A"/>
    <property type="match status" value="1"/>
</dbReference>
<dbReference type="InterPro" id="IPR011333">
    <property type="entry name" value="SKP1/BTB/POZ_sf"/>
</dbReference>
<name>A0A067S8W6_GALM3</name>
<protein>
    <recommendedName>
        <fullName evidence="3">BTB domain-containing protein</fullName>
    </recommendedName>
</protein>